<protein>
    <submittedName>
        <fullName evidence="1">Uncharacterized protein</fullName>
    </submittedName>
</protein>
<evidence type="ECO:0000313" key="2">
    <source>
        <dbReference type="Proteomes" id="UP000092445"/>
    </source>
</evidence>
<organism evidence="1 2">
    <name type="scientific">Glossina pallidipes</name>
    <name type="common">Tsetse fly</name>
    <dbReference type="NCBI Taxonomy" id="7398"/>
    <lineage>
        <taxon>Eukaryota</taxon>
        <taxon>Metazoa</taxon>
        <taxon>Ecdysozoa</taxon>
        <taxon>Arthropoda</taxon>
        <taxon>Hexapoda</taxon>
        <taxon>Insecta</taxon>
        <taxon>Pterygota</taxon>
        <taxon>Neoptera</taxon>
        <taxon>Endopterygota</taxon>
        <taxon>Diptera</taxon>
        <taxon>Brachycera</taxon>
        <taxon>Muscomorpha</taxon>
        <taxon>Hippoboscoidea</taxon>
        <taxon>Glossinidae</taxon>
        <taxon>Glossina</taxon>
    </lineage>
</organism>
<dbReference type="EnsemblMetazoa" id="GPAI023787-RA">
    <property type="protein sequence ID" value="GPAI023787-PA"/>
    <property type="gene ID" value="GPAI023787"/>
</dbReference>
<name>A0A1A9ZSP3_GLOPL</name>
<reference evidence="1" key="2">
    <citation type="submission" date="2020-05" db="UniProtKB">
        <authorList>
            <consortium name="EnsemblMetazoa"/>
        </authorList>
    </citation>
    <scope>IDENTIFICATION</scope>
    <source>
        <strain evidence="1">IAEA</strain>
    </source>
</reference>
<dbReference type="AlphaFoldDB" id="A0A1A9ZSP3"/>
<evidence type="ECO:0000313" key="1">
    <source>
        <dbReference type="EnsemblMetazoa" id="GPAI023787-PA"/>
    </source>
</evidence>
<sequence>MSYRDATVTTVRISVACSLKPLASVASGLSRPSRDGANAELVAANDCSLDVYWVEEGPHYALSPGFILRKRYADASGNSSTYLMKASGCLLPVKLSSYLLTTSMRRLVPEYKSLKDLMKKRETWNT</sequence>
<accession>A0A1A9ZSP3</accession>
<reference evidence="2" key="1">
    <citation type="submission" date="2014-03" db="EMBL/GenBank/DDBJ databases">
        <authorList>
            <person name="Aksoy S."/>
            <person name="Warren W."/>
            <person name="Wilson R.K."/>
        </authorList>
    </citation>
    <scope>NUCLEOTIDE SEQUENCE [LARGE SCALE GENOMIC DNA]</scope>
    <source>
        <strain evidence="2">IAEA</strain>
    </source>
</reference>
<dbReference type="VEuPathDB" id="VectorBase:GPAI023787"/>
<proteinExistence type="predicted"/>
<dbReference type="Proteomes" id="UP000092445">
    <property type="component" value="Unassembled WGS sequence"/>
</dbReference>
<keyword evidence="2" id="KW-1185">Reference proteome</keyword>